<reference evidence="3" key="1">
    <citation type="journal article" date="2023" name="Genome Biol. Evol.">
        <title>First Whole Genome Sequence and Flow Cytometry Genome Size Data for the Lichen-Forming Fungus Ramalina farinacea (Ascomycota).</title>
        <authorList>
            <person name="Llewellyn T."/>
            <person name="Mian S."/>
            <person name="Hill R."/>
            <person name="Leitch I.J."/>
            <person name="Gaya E."/>
        </authorList>
    </citation>
    <scope>NUCLEOTIDE SEQUENCE</scope>
    <source>
        <strain evidence="3">LIQ254RAFAR</strain>
    </source>
</reference>
<name>A0AA43QR38_9LECA</name>
<gene>
    <name evidence="3" type="ORF">OHK93_002212</name>
</gene>
<organism evidence="3 4">
    <name type="scientific">Ramalina farinacea</name>
    <dbReference type="NCBI Taxonomy" id="258253"/>
    <lineage>
        <taxon>Eukaryota</taxon>
        <taxon>Fungi</taxon>
        <taxon>Dikarya</taxon>
        <taxon>Ascomycota</taxon>
        <taxon>Pezizomycotina</taxon>
        <taxon>Lecanoromycetes</taxon>
        <taxon>OSLEUM clade</taxon>
        <taxon>Lecanoromycetidae</taxon>
        <taxon>Lecanorales</taxon>
        <taxon>Lecanorineae</taxon>
        <taxon>Ramalinaceae</taxon>
        <taxon>Ramalina</taxon>
    </lineage>
</organism>
<evidence type="ECO:0000256" key="2">
    <source>
        <dbReference type="SAM" id="MobiDB-lite"/>
    </source>
</evidence>
<dbReference type="Proteomes" id="UP001161017">
    <property type="component" value="Unassembled WGS sequence"/>
</dbReference>
<accession>A0AA43QR38</accession>
<dbReference type="AlphaFoldDB" id="A0AA43QR38"/>
<feature type="compositionally biased region" description="Polar residues" evidence="2">
    <location>
        <begin position="45"/>
        <end position="64"/>
    </location>
</feature>
<protein>
    <submittedName>
        <fullName evidence="3">Uncharacterized protein</fullName>
    </submittedName>
</protein>
<evidence type="ECO:0000313" key="4">
    <source>
        <dbReference type="Proteomes" id="UP001161017"/>
    </source>
</evidence>
<keyword evidence="1" id="KW-0175">Coiled coil</keyword>
<keyword evidence="4" id="KW-1185">Reference proteome</keyword>
<dbReference type="EMBL" id="JAPUFD010000013">
    <property type="protein sequence ID" value="MDI1491007.1"/>
    <property type="molecule type" value="Genomic_DNA"/>
</dbReference>
<evidence type="ECO:0000313" key="3">
    <source>
        <dbReference type="EMBL" id="MDI1491007.1"/>
    </source>
</evidence>
<evidence type="ECO:0000256" key="1">
    <source>
        <dbReference type="SAM" id="Coils"/>
    </source>
</evidence>
<feature type="region of interest" description="Disordered" evidence="2">
    <location>
        <begin position="36"/>
        <end position="69"/>
    </location>
</feature>
<feature type="coiled-coil region" evidence="1">
    <location>
        <begin position="150"/>
        <end position="184"/>
    </location>
</feature>
<feature type="region of interest" description="Disordered" evidence="2">
    <location>
        <begin position="368"/>
        <end position="409"/>
    </location>
</feature>
<proteinExistence type="predicted"/>
<sequence length="409" mass="45319">MTSPSPQPESLRILTRQDTYLQAHLQELLDAQSEGLLAGLGADPQDTTSSVGSRTPTASESGVRNLSKPRSVIPVRQPSPKKIGLRSARRGISKTIRQLSQIKDEEARVLQDEIDQRDGSLSTIESLSSKEQGLREAISGIQAESPTLRIANLKATEKELGNEIHELETRLFEMKAQQRHLLREIQATENGVQSKLSSYKNALQLAEKEARTFLARPPLQDASQKKGVWALPPQRRTLEMAREQFQEEQSGFGRQIEGLMGEKQALDEGVGVWEDVVREVGEVETMLQGEMQDLNSSHAKRAEGGMRRILERMRDAQRHIEELLRVAEEKDWKLLVCCIGAELEALVEGQSVLGEALEASGVTLDKASETHKEDVFIDEPSPSITGMNGRIPDEDDGPGPDLLISQEDV</sequence>
<comment type="caution">
    <text evidence="3">The sequence shown here is derived from an EMBL/GenBank/DDBJ whole genome shotgun (WGS) entry which is preliminary data.</text>
</comment>